<proteinExistence type="predicted"/>
<accession>A0A8S3H7U1</accession>
<reference evidence="1" key="1">
    <citation type="submission" date="2021-02" db="EMBL/GenBank/DDBJ databases">
        <authorList>
            <person name="Nowell W R."/>
        </authorList>
    </citation>
    <scope>NUCLEOTIDE SEQUENCE</scope>
</reference>
<evidence type="ECO:0000313" key="1">
    <source>
        <dbReference type="EMBL" id="CAF5177740.1"/>
    </source>
</evidence>
<gene>
    <name evidence="1" type="ORF">GIL414_LOCUS68275</name>
</gene>
<comment type="caution">
    <text evidence="1">The sequence shown here is derived from an EMBL/GenBank/DDBJ whole genome shotgun (WGS) entry which is preliminary data.</text>
</comment>
<protein>
    <submittedName>
        <fullName evidence="1">Uncharacterized protein</fullName>
    </submittedName>
</protein>
<sequence>TVEGIPIDNKIRYTHIEVLDLRTSISTEELRCIIDLQQVKHLCILSLVDLLKLMPFERSLPCTCKLTVLTELTMDTVKHMRSYRFEQIRDLDINLSYENKTILPKKLLVCFHLFNKFYIEIAFHSIRDAFRFVAGFEHLRIANFYTYFIFSDIERNIYLNLEFPIDVSWQYLKENNFLYQVRSSSNCRSIGQSIKASMFQSSKNIHGLQQIQYLWYQLVYFSFGNPQLSLSIMSNPSVSVHIK</sequence>
<dbReference type="Proteomes" id="UP000681720">
    <property type="component" value="Unassembled WGS sequence"/>
</dbReference>
<evidence type="ECO:0000313" key="2">
    <source>
        <dbReference type="Proteomes" id="UP000681720"/>
    </source>
</evidence>
<organism evidence="1 2">
    <name type="scientific">Rotaria magnacalcarata</name>
    <dbReference type="NCBI Taxonomy" id="392030"/>
    <lineage>
        <taxon>Eukaryota</taxon>
        <taxon>Metazoa</taxon>
        <taxon>Spiralia</taxon>
        <taxon>Gnathifera</taxon>
        <taxon>Rotifera</taxon>
        <taxon>Eurotatoria</taxon>
        <taxon>Bdelloidea</taxon>
        <taxon>Philodinida</taxon>
        <taxon>Philodinidae</taxon>
        <taxon>Rotaria</taxon>
    </lineage>
</organism>
<dbReference type="EMBL" id="CAJOBJ010327682">
    <property type="protein sequence ID" value="CAF5177740.1"/>
    <property type="molecule type" value="Genomic_DNA"/>
</dbReference>
<name>A0A8S3H7U1_9BILA</name>
<dbReference type="AlphaFoldDB" id="A0A8S3H7U1"/>
<feature type="non-terminal residue" evidence="1">
    <location>
        <position position="1"/>
    </location>
</feature>